<gene>
    <name evidence="5" type="primary">csrA</name>
    <name evidence="6" type="ORF">CAB17_02960</name>
</gene>
<protein>
    <recommendedName>
        <fullName evidence="5">Translational regulator CsrA</fullName>
    </recommendedName>
    <alternativeName>
        <fullName evidence="5">Carbon storage regulator</fullName>
    </alternativeName>
</protein>
<evidence type="ECO:0000256" key="3">
    <source>
        <dbReference type="ARBA" id="ARBA00022884"/>
    </source>
</evidence>
<dbReference type="GO" id="GO:0048027">
    <property type="term" value="F:mRNA 5'-UTR binding"/>
    <property type="evidence" value="ECO:0007669"/>
    <property type="project" value="UniProtKB-UniRule"/>
</dbReference>
<dbReference type="InterPro" id="IPR003751">
    <property type="entry name" value="CsrA"/>
</dbReference>
<evidence type="ECO:0000313" key="6">
    <source>
        <dbReference type="EMBL" id="AUH71134.1"/>
    </source>
</evidence>
<evidence type="ECO:0000256" key="2">
    <source>
        <dbReference type="ARBA" id="ARBA00022845"/>
    </source>
</evidence>
<reference evidence="6 7" key="1">
    <citation type="submission" date="2017-12" db="EMBL/GenBank/DDBJ databases">
        <title>Legionella sainthelensi LA01-117, whole genome sequence of a clinical isolate from New Zealand.</title>
        <authorList>
            <person name="Cree S.L."/>
            <person name="Slow S."/>
            <person name="Kennedy M.A."/>
            <person name="Murdoch D.R."/>
            <person name="Biggs P.J."/>
            <person name="Anderson T."/>
        </authorList>
    </citation>
    <scope>NUCLEOTIDE SEQUENCE [LARGE SCALE GENOMIC DNA]</scope>
    <source>
        <strain evidence="6 7">LA01-117</strain>
    </source>
</reference>
<evidence type="ECO:0000256" key="1">
    <source>
        <dbReference type="ARBA" id="ARBA00022490"/>
    </source>
</evidence>
<dbReference type="PANTHER" id="PTHR34984:SF1">
    <property type="entry name" value="CARBON STORAGE REGULATOR"/>
    <property type="match status" value="1"/>
</dbReference>
<dbReference type="AlphaFoldDB" id="A0A2H5FHX0"/>
<evidence type="ECO:0000313" key="7">
    <source>
        <dbReference type="Proteomes" id="UP000234343"/>
    </source>
</evidence>
<keyword evidence="4 5" id="KW-0010">Activator</keyword>
<accession>A0A2H5FHX0</accession>
<keyword evidence="2 5" id="KW-0810">Translation regulation</keyword>
<dbReference type="KEGG" id="lsh:CAB17_02960"/>
<keyword evidence="5" id="KW-0678">Repressor</keyword>
<dbReference type="RefSeq" id="WP_101898897.1">
    <property type="nucleotide sequence ID" value="NZ_CP025491.2"/>
</dbReference>
<dbReference type="Gene3D" id="2.60.40.4380">
    <property type="entry name" value="Translational regulator CsrA"/>
    <property type="match status" value="1"/>
</dbReference>
<name>A0A2H5FHX0_9GAMM</name>
<comment type="similarity">
    <text evidence="5">Belongs to the CsrA/RsmA family.</text>
</comment>
<dbReference type="GO" id="GO:0006402">
    <property type="term" value="P:mRNA catabolic process"/>
    <property type="evidence" value="ECO:0007669"/>
    <property type="project" value="InterPro"/>
</dbReference>
<keyword evidence="3 5" id="KW-0694">RNA-binding</keyword>
<dbReference type="GO" id="GO:0006109">
    <property type="term" value="P:regulation of carbohydrate metabolic process"/>
    <property type="evidence" value="ECO:0007669"/>
    <property type="project" value="UniProtKB-UniRule"/>
</dbReference>
<keyword evidence="1 5" id="KW-0963">Cytoplasm</keyword>
<dbReference type="Proteomes" id="UP000234343">
    <property type="component" value="Chromosome"/>
</dbReference>
<dbReference type="Pfam" id="PF02599">
    <property type="entry name" value="CsrA"/>
    <property type="match status" value="1"/>
</dbReference>
<evidence type="ECO:0000256" key="5">
    <source>
        <dbReference type="HAMAP-Rule" id="MF_00167"/>
    </source>
</evidence>
<comment type="function">
    <text evidence="5">A key translational regulator that binds mRNA to regulate translation initiation and/or mRNA stability. Mediates global changes in gene expression, shifting from rapid growth to stress survival by linking envelope stress, the stringent response and the catabolite repression systems. Usually binds in the 5'-UTR; binding at or near the Shine-Dalgarno sequence prevents ribosome-binding, repressing translation, binding elsewhere in the 5'-UTR can activate translation and/or stabilize the mRNA. Its function is antagonized by small RNA(s).</text>
</comment>
<dbReference type="HAMAP" id="MF_00167">
    <property type="entry name" value="CsrA"/>
    <property type="match status" value="1"/>
</dbReference>
<organism evidence="6 7">
    <name type="scientific">Legionella sainthelensi</name>
    <dbReference type="NCBI Taxonomy" id="28087"/>
    <lineage>
        <taxon>Bacteria</taxon>
        <taxon>Pseudomonadati</taxon>
        <taxon>Pseudomonadota</taxon>
        <taxon>Gammaproteobacteria</taxon>
        <taxon>Legionellales</taxon>
        <taxon>Legionellaceae</taxon>
        <taxon>Legionella</taxon>
    </lineage>
</organism>
<dbReference type="GO" id="GO:0005829">
    <property type="term" value="C:cytosol"/>
    <property type="evidence" value="ECO:0007669"/>
    <property type="project" value="TreeGrafter"/>
</dbReference>
<dbReference type="SUPFAM" id="SSF117130">
    <property type="entry name" value="CsrA-like"/>
    <property type="match status" value="1"/>
</dbReference>
<dbReference type="InterPro" id="IPR036107">
    <property type="entry name" value="CsrA_sf"/>
</dbReference>
<comment type="subunit">
    <text evidence="5">Homodimer; the beta-strands of each monomer intercalate to form a hydrophobic core, while the alpha-helices form wings that extend away from the core.</text>
</comment>
<comment type="subcellular location">
    <subcellularLocation>
        <location evidence="5">Cytoplasm</location>
    </subcellularLocation>
</comment>
<dbReference type="EMBL" id="CP025491">
    <property type="protein sequence ID" value="AUH71134.1"/>
    <property type="molecule type" value="Genomic_DNA"/>
</dbReference>
<dbReference type="PANTHER" id="PTHR34984">
    <property type="entry name" value="CARBON STORAGE REGULATOR"/>
    <property type="match status" value="1"/>
</dbReference>
<keyword evidence="7" id="KW-1185">Reference proteome</keyword>
<dbReference type="GO" id="GO:0045948">
    <property type="term" value="P:positive regulation of translational initiation"/>
    <property type="evidence" value="ECO:0007669"/>
    <property type="project" value="UniProtKB-UniRule"/>
</dbReference>
<proteinExistence type="inferred from homology"/>
<dbReference type="GO" id="GO:0045947">
    <property type="term" value="P:negative regulation of translational initiation"/>
    <property type="evidence" value="ECO:0007669"/>
    <property type="project" value="UniProtKB-UniRule"/>
</dbReference>
<evidence type="ECO:0000256" key="4">
    <source>
        <dbReference type="ARBA" id="ARBA00023159"/>
    </source>
</evidence>
<sequence length="91" mass="10782">MLFLIRKVGESVIIGEEIYCTVLEYKPGEVCLGFHAPKSIPIHREEIQRRINRERQKTEWHSDRVSHQENVVDRLINKFKSEMSPAQNHKQ</sequence>